<gene>
    <name evidence="1" type="ORF">H312_00711</name>
</gene>
<keyword evidence="2" id="KW-1185">Reference proteome</keyword>
<dbReference type="VEuPathDB" id="MicrosporidiaDB:H312_00711"/>
<organism evidence="1 2">
    <name type="scientific">Anncaliia algerae PRA339</name>
    <dbReference type="NCBI Taxonomy" id="1288291"/>
    <lineage>
        <taxon>Eukaryota</taxon>
        <taxon>Fungi</taxon>
        <taxon>Fungi incertae sedis</taxon>
        <taxon>Microsporidia</taxon>
        <taxon>Tubulinosematoidea</taxon>
        <taxon>Tubulinosematidae</taxon>
        <taxon>Anncaliia</taxon>
    </lineage>
</organism>
<dbReference type="Proteomes" id="UP000030655">
    <property type="component" value="Unassembled WGS sequence"/>
</dbReference>
<reference evidence="2" key="1">
    <citation type="submission" date="2013-02" db="EMBL/GenBank/DDBJ databases">
        <authorList>
            <consortium name="The Broad Institute Genome Sequencing Platform"/>
            <person name="Cuomo C."/>
            <person name="Becnel J."/>
            <person name="Sanscrainte N."/>
            <person name="Walker B."/>
            <person name="Young S.K."/>
            <person name="Zeng Q."/>
            <person name="Gargeya S."/>
            <person name="Fitzgerald M."/>
            <person name="Haas B."/>
            <person name="Abouelleil A."/>
            <person name="Alvarado L."/>
            <person name="Arachchi H.M."/>
            <person name="Berlin A.M."/>
            <person name="Chapman S.B."/>
            <person name="Dewar J."/>
            <person name="Goldberg J."/>
            <person name="Griggs A."/>
            <person name="Gujja S."/>
            <person name="Hansen M."/>
            <person name="Howarth C."/>
            <person name="Imamovic A."/>
            <person name="Larimer J."/>
            <person name="McCowan C."/>
            <person name="Murphy C."/>
            <person name="Neiman D."/>
            <person name="Pearson M."/>
            <person name="Priest M."/>
            <person name="Roberts A."/>
            <person name="Saif S."/>
            <person name="Shea T."/>
            <person name="Sisk P."/>
            <person name="Sykes S."/>
            <person name="Wortman J."/>
            <person name="Nusbaum C."/>
            <person name="Birren B."/>
        </authorList>
    </citation>
    <scope>NUCLEOTIDE SEQUENCE [LARGE SCALE GENOMIC DNA]</scope>
    <source>
        <strain evidence="2">PRA339</strain>
    </source>
</reference>
<accession>A0A059F3Y1</accession>
<evidence type="ECO:0000313" key="2">
    <source>
        <dbReference type="Proteomes" id="UP000030655"/>
    </source>
</evidence>
<protein>
    <submittedName>
        <fullName evidence="1">Uncharacterized protein</fullName>
    </submittedName>
</protein>
<reference evidence="1 2" key="2">
    <citation type="submission" date="2014-03" db="EMBL/GenBank/DDBJ databases">
        <title>The Genome Sequence of Anncaliia algerae insect isolate PRA339.</title>
        <authorList>
            <consortium name="The Broad Institute Genome Sequencing Platform"/>
            <consortium name="The Broad Institute Genome Sequencing Center for Infectious Disease"/>
            <person name="Cuomo C."/>
            <person name="Becnel J."/>
            <person name="Sanscrainte N."/>
            <person name="Walker B."/>
            <person name="Young S.K."/>
            <person name="Zeng Q."/>
            <person name="Gargeya S."/>
            <person name="Fitzgerald M."/>
            <person name="Haas B."/>
            <person name="Abouelleil A."/>
            <person name="Alvarado L."/>
            <person name="Arachchi H.M."/>
            <person name="Berlin A.M."/>
            <person name="Chapman S.B."/>
            <person name="Dewar J."/>
            <person name="Goldberg J."/>
            <person name="Griggs A."/>
            <person name="Gujja S."/>
            <person name="Hansen M."/>
            <person name="Howarth C."/>
            <person name="Imamovic A."/>
            <person name="Larimer J."/>
            <person name="McCowan C."/>
            <person name="Murphy C."/>
            <person name="Neiman D."/>
            <person name="Pearson M."/>
            <person name="Priest M."/>
            <person name="Roberts A."/>
            <person name="Saif S."/>
            <person name="Shea T."/>
            <person name="Sisk P."/>
            <person name="Sykes S."/>
            <person name="Wortman J."/>
            <person name="Nusbaum C."/>
            <person name="Birren B."/>
        </authorList>
    </citation>
    <scope>NUCLEOTIDE SEQUENCE [LARGE SCALE GENOMIC DNA]</scope>
    <source>
        <strain evidence="1 2">PRA339</strain>
    </source>
</reference>
<dbReference type="OrthoDB" id="2186991at2759"/>
<proteinExistence type="predicted"/>
<evidence type="ECO:0000313" key="1">
    <source>
        <dbReference type="EMBL" id="KCZ81812.1"/>
    </source>
</evidence>
<dbReference type="AlphaFoldDB" id="A0A059F3Y1"/>
<dbReference type="HOGENOM" id="CLU_2235920_0_0_1"/>
<name>A0A059F3Y1_9MICR</name>
<sequence>MHASYIEFDLEINQVITKFYIYENELDIFIYIGQFSHNVSLFNKILSSRLNKIEPIRSKNSIIFCKLTEESFLNIIEKVLIDLFIGESVQNIKNKFNDTPQAEIK</sequence>
<dbReference type="EMBL" id="KK365136">
    <property type="protein sequence ID" value="KCZ81812.1"/>
    <property type="molecule type" value="Genomic_DNA"/>
</dbReference>